<evidence type="ECO:0000313" key="1">
    <source>
        <dbReference type="EMBL" id="OGN09652.1"/>
    </source>
</evidence>
<organism evidence="1 2">
    <name type="scientific">Candidatus Yanofskybacteria bacterium RIFCSPHIGHO2_02_FULL_41_11</name>
    <dbReference type="NCBI Taxonomy" id="1802675"/>
    <lineage>
        <taxon>Bacteria</taxon>
        <taxon>Candidatus Yanofskyibacteriota</taxon>
    </lineage>
</organism>
<proteinExistence type="predicted"/>
<reference evidence="1 2" key="1">
    <citation type="journal article" date="2016" name="Nat. Commun.">
        <title>Thousands of microbial genomes shed light on interconnected biogeochemical processes in an aquifer system.</title>
        <authorList>
            <person name="Anantharaman K."/>
            <person name="Brown C.T."/>
            <person name="Hug L.A."/>
            <person name="Sharon I."/>
            <person name="Castelle C.J."/>
            <person name="Probst A.J."/>
            <person name="Thomas B.C."/>
            <person name="Singh A."/>
            <person name="Wilkins M.J."/>
            <person name="Karaoz U."/>
            <person name="Brodie E.L."/>
            <person name="Williams K.H."/>
            <person name="Hubbard S.S."/>
            <person name="Banfield J.F."/>
        </authorList>
    </citation>
    <scope>NUCLEOTIDE SEQUENCE [LARGE SCALE GENOMIC DNA]</scope>
</reference>
<evidence type="ECO:0000313" key="2">
    <source>
        <dbReference type="Proteomes" id="UP000177167"/>
    </source>
</evidence>
<comment type="caution">
    <text evidence="1">The sequence shown here is derived from an EMBL/GenBank/DDBJ whole genome shotgun (WGS) entry which is preliminary data.</text>
</comment>
<dbReference type="EMBL" id="MGJP01000030">
    <property type="protein sequence ID" value="OGN09652.1"/>
    <property type="molecule type" value="Genomic_DNA"/>
</dbReference>
<protein>
    <submittedName>
        <fullName evidence="1">Uncharacterized protein</fullName>
    </submittedName>
</protein>
<accession>A0A1F8F910</accession>
<dbReference type="AlphaFoldDB" id="A0A1F8F910"/>
<name>A0A1F8F910_9BACT</name>
<dbReference type="Proteomes" id="UP000177167">
    <property type="component" value="Unassembled WGS sequence"/>
</dbReference>
<sequence length="90" mass="10407">MLTFQKFQSLFADIWRTDRTVNEYSKDFSSLLENGIISRTQDHSRCFQYLVAKIAASYPVSSLAFATHQIGEQMKMATLVQPVILFRKKL</sequence>
<gene>
    <name evidence="1" type="ORF">A3J46_01510</name>
</gene>